<keyword evidence="16" id="KW-1185">Reference proteome</keyword>
<dbReference type="AlphaFoldDB" id="A0A8S4NAW3"/>
<evidence type="ECO:0000256" key="8">
    <source>
        <dbReference type="ARBA" id="ARBA00063490"/>
    </source>
</evidence>
<keyword evidence="4 11" id="KW-0472">Membrane</keyword>
<feature type="transmembrane region" description="Helical" evidence="11">
    <location>
        <begin position="41"/>
        <end position="61"/>
    </location>
</feature>
<evidence type="ECO:0000256" key="6">
    <source>
        <dbReference type="ARBA" id="ARBA00058459"/>
    </source>
</evidence>
<dbReference type="OrthoDB" id="68581at2759"/>
<evidence type="ECO:0000259" key="13">
    <source>
        <dbReference type="Pfam" id="PF23022"/>
    </source>
</evidence>
<name>A0A8S4NAW3_OWEFU</name>
<dbReference type="InterPro" id="IPR053912">
    <property type="entry name" value="PGAP2IP_TM_1nd"/>
</dbReference>
<evidence type="ECO:0000259" key="14">
    <source>
        <dbReference type="Pfam" id="PF23226"/>
    </source>
</evidence>
<feature type="transmembrane region" description="Helical" evidence="11">
    <location>
        <begin position="90"/>
        <end position="109"/>
    </location>
</feature>
<dbReference type="Pfam" id="PF23226">
    <property type="entry name" value="Exo_endo_phos_PGAP2IP"/>
    <property type="match status" value="1"/>
</dbReference>
<proteinExistence type="inferred from homology"/>
<dbReference type="InterPro" id="IPR053911">
    <property type="entry name" value="PGAP2IP_TM_2nd"/>
</dbReference>
<comment type="similarity">
    <text evidence="7">Belongs to the PGAP2IP family.</text>
</comment>
<evidence type="ECO:0000256" key="11">
    <source>
        <dbReference type="SAM" id="Phobius"/>
    </source>
</evidence>
<comment type="function">
    <text evidence="6">Involved in lipid remodeling during GPI-anchor maturation.</text>
</comment>
<dbReference type="SUPFAM" id="SSF56219">
    <property type="entry name" value="DNase I-like"/>
    <property type="match status" value="1"/>
</dbReference>
<feature type="transmembrane region" description="Helical" evidence="11">
    <location>
        <begin position="303"/>
        <end position="326"/>
    </location>
</feature>
<evidence type="ECO:0000313" key="16">
    <source>
        <dbReference type="Proteomes" id="UP000749559"/>
    </source>
</evidence>
<dbReference type="FunFam" id="3.60.10.10:FF:000021">
    <property type="entry name" value="PGAP2-interacting protein isoform A"/>
    <property type="match status" value="1"/>
</dbReference>
<feature type="domain" description="PGAP2IP first transmembrane" evidence="13">
    <location>
        <begin position="13"/>
        <end position="151"/>
    </location>
</feature>
<dbReference type="PANTHER" id="PTHR14859">
    <property type="entry name" value="CALCOFLUOR WHITE HYPERSENSITIVE PROTEIN PRECURSOR"/>
    <property type="match status" value="1"/>
</dbReference>
<feature type="domain" description="PGAP2IP C-terminal nuclease-like" evidence="14">
    <location>
        <begin position="412"/>
        <end position="652"/>
    </location>
</feature>
<feature type="transmembrane region" description="Helical" evidence="11">
    <location>
        <begin position="68"/>
        <end position="84"/>
    </location>
</feature>
<dbReference type="Pfam" id="PF23022">
    <property type="entry name" value="6TM_1st_PGAP2IP"/>
    <property type="match status" value="1"/>
</dbReference>
<comment type="caution">
    <text evidence="15">The sequence shown here is derived from an EMBL/GenBank/DDBJ whole genome shotgun (WGS) entry which is preliminary data.</text>
</comment>
<feature type="transmembrane region" description="Helical" evidence="11">
    <location>
        <begin position="273"/>
        <end position="291"/>
    </location>
</feature>
<keyword evidence="3 11" id="KW-1133">Transmembrane helix</keyword>
<feature type="domain" description="PGAP2IP second transmembrane" evidence="12">
    <location>
        <begin position="183"/>
        <end position="357"/>
    </location>
</feature>
<dbReference type="Gene3D" id="3.60.10.10">
    <property type="entry name" value="Endonuclease/exonuclease/phosphatase"/>
    <property type="match status" value="1"/>
</dbReference>
<evidence type="ECO:0000256" key="7">
    <source>
        <dbReference type="ARBA" id="ARBA00060979"/>
    </source>
</evidence>
<dbReference type="InterPro" id="IPR036691">
    <property type="entry name" value="Endo/exonu/phosph_ase_sf"/>
</dbReference>
<evidence type="ECO:0000313" key="15">
    <source>
        <dbReference type="EMBL" id="CAH1777955.1"/>
    </source>
</evidence>
<feature type="transmembrane region" description="Helical" evidence="11">
    <location>
        <begin position="227"/>
        <end position="245"/>
    </location>
</feature>
<reference evidence="15" key="1">
    <citation type="submission" date="2022-03" db="EMBL/GenBank/DDBJ databases">
        <authorList>
            <person name="Martin C."/>
        </authorList>
    </citation>
    <scope>NUCLEOTIDE SEQUENCE</scope>
</reference>
<dbReference type="EMBL" id="CAIIXF020000002">
    <property type="protein sequence ID" value="CAH1777955.1"/>
    <property type="molecule type" value="Genomic_DNA"/>
</dbReference>
<evidence type="ECO:0000256" key="3">
    <source>
        <dbReference type="ARBA" id="ARBA00022989"/>
    </source>
</evidence>
<evidence type="ECO:0000256" key="4">
    <source>
        <dbReference type="ARBA" id="ARBA00023136"/>
    </source>
</evidence>
<dbReference type="Proteomes" id="UP000749559">
    <property type="component" value="Unassembled WGS sequence"/>
</dbReference>
<organism evidence="15 16">
    <name type="scientific">Owenia fusiformis</name>
    <name type="common">Polychaete worm</name>
    <dbReference type="NCBI Taxonomy" id="6347"/>
    <lineage>
        <taxon>Eukaryota</taxon>
        <taxon>Metazoa</taxon>
        <taxon>Spiralia</taxon>
        <taxon>Lophotrochozoa</taxon>
        <taxon>Annelida</taxon>
        <taxon>Polychaeta</taxon>
        <taxon>Sedentaria</taxon>
        <taxon>Canalipalpata</taxon>
        <taxon>Sabellida</taxon>
        <taxon>Oweniida</taxon>
        <taxon>Oweniidae</taxon>
        <taxon>Owenia</taxon>
    </lineage>
</organism>
<feature type="transmembrane region" description="Helical" evidence="11">
    <location>
        <begin position="118"/>
        <end position="138"/>
    </location>
</feature>
<dbReference type="GO" id="GO:0005783">
    <property type="term" value="C:endoplasmic reticulum"/>
    <property type="evidence" value="ECO:0007669"/>
    <property type="project" value="TreeGrafter"/>
</dbReference>
<comment type="subcellular location">
    <subcellularLocation>
        <location evidence="1">Membrane</location>
        <topology evidence="1">Multi-pass membrane protein</topology>
    </subcellularLocation>
</comment>
<gene>
    <name evidence="15" type="ORF">OFUS_LOCUS4935</name>
</gene>
<evidence type="ECO:0000256" key="5">
    <source>
        <dbReference type="ARBA" id="ARBA00023180"/>
    </source>
</evidence>
<feature type="transmembrane region" description="Helical" evidence="11">
    <location>
        <begin position="12"/>
        <end position="29"/>
    </location>
</feature>
<comment type="subunit">
    <text evidence="8">Interacts with PGAP2/FRAG1.</text>
</comment>
<evidence type="ECO:0000256" key="2">
    <source>
        <dbReference type="ARBA" id="ARBA00022692"/>
    </source>
</evidence>
<dbReference type="InterPro" id="IPR057315">
    <property type="entry name" value="Exo_endo_phos_PGAP2IP_C"/>
</dbReference>
<evidence type="ECO:0000256" key="1">
    <source>
        <dbReference type="ARBA" id="ARBA00004141"/>
    </source>
</evidence>
<dbReference type="GO" id="GO:0016020">
    <property type="term" value="C:membrane"/>
    <property type="evidence" value="ECO:0007669"/>
    <property type="project" value="UniProtKB-SubCell"/>
</dbReference>
<feature type="transmembrane region" description="Helical" evidence="11">
    <location>
        <begin position="338"/>
        <end position="356"/>
    </location>
</feature>
<dbReference type="Pfam" id="PF23021">
    <property type="entry name" value="6TM_2nd_PGAP2IP"/>
    <property type="match status" value="1"/>
</dbReference>
<feature type="transmembrane region" description="Helical" evidence="11">
    <location>
        <begin position="183"/>
        <end position="203"/>
    </location>
</feature>
<keyword evidence="5" id="KW-0325">Glycoprotein</keyword>
<feature type="transmembrane region" description="Helical" evidence="11">
    <location>
        <begin position="377"/>
        <end position="398"/>
    </location>
</feature>
<evidence type="ECO:0000259" key="12">
    <source>
        <dbReference type="Pfam" id="PF23021"/>
    </source>
</evidence>
<dbReference type="InterPro" id="IPR051916">
    <property type="entry name" value="GPI-anchor_lipid_remodeler"/>
</dbReference>
<dbReference type="GO" id="GO:0006506">
    <property type="term" value="P:GPI anchor biosynthetic process"/>
    <property type="evidence" value="ECO:0007669"/>
    <property type="project" value="TreeGrafter"/>
</dbReference>
<protein>
    <recommendedName>
        <fullName evidence="9">PGAP2-interacting protein</fullName>
    </recommendedName>
    <alternativeName>
        <fullName evidence="10">Cell wall biogenesis protein 43 C-terminal homolog</fullName>
    </alternativeName>
</protein>
<sequence length="686" mass="76799">MLKLLIRETVLGYVFWSIFQGLGPMIWFYPLNELEISGYEAFAVLLLSPVLLGLGIIYRLLDNRIGLGILRLGVVVGLGSFQAPDTLTRLIILAIGNACNMLVFTLTLYSKNKLQRSFTFWGIILGLFLFLTGRIWLVSFVPTWWSYQSNSIVVAIATLCTIDKIISGEDGGEASEDKNSLKPYWLFTAGGFGSLLYLTHWVFGDVSLVTRWSVSGFPDTGPSPNPWGGVILVCLAVGALLSQYTSLARSKLWWLLGCASFGVLYYQQTWTAFAGGAVLAIYTMSIWPEMIDRLTSAPPARTVTFAAIVWLIEIFFYVWTVAYNFVPGGVYTREHTDWLIAFVMFNIGLALFTSSRPEGEASNTGTIRLGNQTMPNTTAKCLLVLLVLGGLGGFVYRYDPQRGNNPPKESPKQFSAAIWTYHFGYDNVGWPSLERGAKLLNDTGADFITLLESDASKPFLGNNDLGMWLAERLNMHVDFGPSTRDHTWGNLILSKYPIVKSTHHLLPSPHGELAPAVTVTIDYSGSHVDFVVTHMGNDRDVLDRELQAKFLSNECKKSKNPVVFLGYVTSSPGSRDYRKLINGGNMKDIDDSDNDRWCEYIMYRGLTRLGYARISHGGLSDTEVQIAKFQIPEDPKKYKDNSRLTTDESKVPKKVHFNKKFGPLRHGHNWLQEHLFHMGTPKYFIP</sequence>
<evidence type="ECO:0000256" key="10">
    <source>
        <dbReference type="ARBA" id="ARBA00083370"/>
    </source>
</evidence>
<keyword evidence="2 11" id="KW-0812">Transmembrane</keyword>
<accession>A0A8S4NAW3</accession>
<dbReference type="PANTHER" id="PTHR14859:SF1">
    <property type="entry name" value="PGAP2-INTERACTING PROTEIN"/>
    <property type="match status" value="1"/>
</dbReference>
<evidence type="ECO:0000256" key="9">
    <source>
        <dbReference type="ARBA" id="ARBA00070285"/>
    </source>
</evidence>